<keyword evidence="2" id="KW-0378">Hydrolase</keyword>
<keyword evidence="3 5" id="KW-0269">Exonuclease</keyword>
<keyword evidence="6" id="KW-1185">Reference proteome</keyword>
<dbReference type="AlphaFoldDB" id="A0A1H8YNR5"/>
<evidence type="ECO:0000313" key="5">
    <source>
        <dbReference type="EMBL" id="SEP53641.1"/>
    </source>
</evidence>
<dbReference type="PANTHER" id="PTHR30231:SF4">
    <property type="entry name" value="PROTEIN NEN2"/>
    <property type="match status" value="1"/>
</dbReference>
<dbReference type="InterPro" id="IPR013520">
    <property type="entry name" value="Ribonucl_H"/>
</dbReference>
<evidence type="ECO:0000313" key="6">
    <source>
        <dbReference type="Proteomes" id="UP000198582"/>
    </source>
</evidence>
<dbReference type="GO" id="GO:0008408">
    <property type="term" value="F:3'-5' exonuclease activity"/>
    <property type="evidence" value="ECO:0007669"/>
    <property type="project" value="TreeGrafter"/>
</dbReference>
<dbReference type="CDD" id="cd06127">
    <property type="entry name" value="DEDDh"/>
    <property type="match status" value="1"/>
</dbReference>
<dbReference type="STRING" id="394193.SAMN04489732_12966"/>
<feature type="domain" description="Exonuclease" evidence="4">
    <location>
        <begin position="452"/>
        <end position="605"/>
    </location>
</feature>
<dbReference type="SUPFAM" id="SSF53098">
    <property type="entry name" value="Ribonuclease H-like"/>
    <property type="match status" value="1"/>
</dbReference>
<dbReference type="Proteomes" id="UP000198582">
    <property type="component" value="Unassembled WGS sequence"/>
</dbReference>
<dbReference type="InterPro" id="IPR012337">
    <property type="entry name" value="RNaseH-like_sf"/>
</dbReference>
<proteinExistence type="predicted"/>
<organism evidence="5 6">
    <name type="scientific">Amycolatopsis saalfeldensis</name>
    <dbReference type="NCBI Taxonomy" id="394193"/>
    <lineage>
        <taxon>Bacteria</taxon>
        <taxon>Bacillati</taxon>
        <taxon>Actinomycetota</taxon>
        <taxon>Actinomycetes</taxon>
        <taxon>Pseudonocardiales</taxon>
        <taxon>Pseudonocardiaceae</taxon>
        <taxon>Amycolatopsis</taxon>
    </lineage>
</organism>
<dbReference type="EMBL" id="FOEF01000029">
    <property type="protein sequence ID" value="SEP53641.1"/>
    <property type="molecule type" value="Genomic_DNA"/>
</dbReference>
<reference evidence="5 6" key="1">
    <citation type="submission" date="2016-10" db="EMBL/GenBank/DDBJ databases">
        <authorList>
            <person name="de Groot N.N."/>
        </authorList>
    </citation>
    <scope>NUCLEOTIDE SEQUENCE [LARGE SCALE GENOMIC DNA]</scope>
    <source>
        <strain evidence="5 6">DSM 44993</strain>
    </source>
</reference>
<dbReference type="GO" id="GO:0003676">
    <property type="term" value="F:nucleic acid binding"/>
    <property type="evidence" value="ECO:0007669"/>
    <property type="project" value="InterPro"/>
</dbReference>
<evidence type="ECO:0000256" key="1">
    <source>
        <dbReference type="ARBA" id="ARBA00022722"/>
    </source>
</evidence>
<evidence type="ECO:0000259" key="4">
    <source>
        <dbReference type="SMART" id="SM00479"/>
    </source>
</evidence>
<dbReference type="SMART" id="SM00479">
    <property type="entry name" value="EXOIII"/>
    <property type="match status" value="1"/>
</dbReference>
<protein>
    <submittedName>
        <fullName evidence="5">Exonuclease</fullName>
    </submittedName>
</protein>
<accession>A0A1H8YNR5</accession>
<dbReference type="PANTHER" id="PTHR30231">
    <property type="entry name" value="DNA POLYMERASE III SUBUNIT EPSILON"/>
    <property type="match status" value="1"/>
</dbReference>
<name>A0A1H8YNR5_9PSEU</name>
<dbReference type="Gene3D" id="3.30.420.10">
    <property type="entry name" value="Ribonuclease H-like superfamily/Ribonuclease H"/>
    <property type="match status" value="1"/>
</dbReference>
<evidence type="ECO:0000256" key="3">
    <source>
        <dbReference type="ARBA" id="ARBA00022839"/>
    </source>
</evidence>
<sequence length="605" mass="66705">MTASTRGYLGPLALADEVGLARWQFERAQEAGMIPARDHSRGWLPEQVEQVRGLVAGIVQRFGAERPVGLHKCASRLAARLDRPVEADDVAALVQAGHLTAVEVFKGYDLYAPAQVDALPPKLVTEVVDARLGWENASMPVQELAQELGWSRDELNAVLAERGVRAGQDWRIANEVAERLRADIALRERVHADRPMAVVAAGLLLERVLNVEDGRRHVEAAVTLGLLTTGPAPAMHGRRRHSFTGPHYRTGDVEALAERLRTDTALRERVRAEQTITADAAASLLENLLDVQGARRHFDLAVKAKLIGAVDSHEKQVGREKWITIPLYRTGDVESLAENSVWHLVREIGPGQRSPLWDLVTERPPERATLLRRWLRDLGDAHGVEVWGWYRPGAKAWEIDWERTPESALTRDQVMASLISRPELTPHRKSITIGSAAGAAVNFARAMLEQGVAVILDTETVSLGGAVCEIAVIDACTGRTLLDTLVNPGVPIEAGAYAVHGITDSEVTAPGVPTWPIVYKRLLRATAGKIVLAYNASYDRNVITFDCERHGMRRSRLANTEHWADVMVPRSEHAYSRRLLRNGGGHRALGDVQQTRQHLLRMTAP</sequence>
<dbReference type="InterPro" id="IPR036397">
    <property type="entry name" value="RNaseH_sf"/>
</dbReference>
<evidence type="ECO:0000256" key="2">
    <source>
        <dbReference type="ARBA" id="ARBA00022801"/>
    </source>
</evidence>
<gene>
    <name evidence="5" type="ORF">SAMN04489732_12966</name>
</gene>
<dbReference type="Pfam" id="PF00929">
    <property type="entry name" value="RNase_T"/>
    <property type="match status" value="1"/>
</dbReference>
<keyword evidence="1" id="KW-0540">Nuclease</keyword>